<evidence type="ECO:0000259" key="4">
    <source>
        <dbReference type="PROSITE" id="PS50405"/>
    </source>
</evidence>
<dbReference type="SFLD" id="SFLDS00019">
    <property type="entry name" value="Glutathione_Transferase_(cytos"/>
    <property type="match status" value="1"/>
</dbReference>
<dbReference type="Pfam" id="PF00043">
    <property type="entry name" value="GST_C"/>
    <property type="match status" value="1"/>
</dbReference>
<proteinExistence type="inferred from homology"/>
<keyword evidence="6" id="KW-1185">Reference proteome</keyword>
<evidence type="ECO:0008006" key="7">
    <source>
        <dbReference type="Google" id="ProtNLM"/>
    </source>
</evidence>
<dbReference type="PANTHER" id="PTHR44051">
    <property type="entry name" value="GLUTATHIONE S-TRANSFERASE-RELATED"/>
    <property type="match status" value="1"/>
</dbReference>
<comment type="caution">
    <text evidence="5">The sequence shown here is derived from an EMBL/GenBank/DDBJ whole genome shotgun (WGS) entry which is preliminary data.</text>
</comment>
<dbReference type="SUPFAM" id="SSF52833">
    <property type="entry name" value="Thioredoxin-like"/>
    <property type="match status" value="1"/>
</dbReference>
<dbReference type="InterPro" id="IPR010987">
    <property type="entry name" value="Glutathione-S-Trfase_C-like"/>
</dbReference>
<dbReference type="InterPro" id="IPR004045">
    <property type="entry name" value="Glutathione_S-Trfase_N"/>
</dbReference>
<dbReference type="Proteomes" id="UP001321760">
    <property type="component" value="Unassembled WGS sequence"/>
</dbReference>
<evidence type="ECO:0000256" key="2">
    <source>
        <dbReference type="SAM" id="MobiDB-lite"/>
    </source>
</evidence>
<gene>
    <name evidence="5" type="ORF">QBC34DRAFT_434059</name>
</gene>
<dbReference type="CDD" id="cd03046">
    <property type="entry name" value="GST_N_GTT1_like"/>
    <property type="match status" value="1"/>
</dbReference>
<reference evidence="5" key="1">
    <citation type="journal article" date="2023" name="Mol. Phylogenet. Evol.">
        <title>Genome-scale phylogeny and comparative genomics of the fungal order Sordariales.</title>
        <authorList>
            <person name="Hensen N."/>
            <person name="Bonometti L."/>
            <person name="Westerberg I."/>
            <person name="Brannstrom I.O."/>
            <person name="Guillou S."/>
            <person name="Cros-Aarteil S."/>
            <person name="Calhoun S."/>
            <person name="Haridas S."/>
            <person name="Kuo A."/>
            <person name="Mondo S."/>
            <person name="Pangilinan J."/>
            <person name="Riley R."/>
            <person name="LaButti K."/>
            <person name="Andreopoulos B."/>
            <person name="Lipzen A."/>
            <person name="Chen C."/>
            <person name="Yan M."/>
            <person name="Daum C."/>
            <person name="Ng V."/>
            <person name="Clum A."/>
            <person name="Steindorff A."/>
            <person name="Ohm R.A."/>
            <person name="Martin F."/>
            <person name="Silar P."/>
            <person name="Natvig D.O."/>
            <person name="Lalanne C."/>
            <person name="Gautier V."/>
            <person name="Ament-Velasquez S.L."/>
            <person name="Kruys A."/>
            <person name="Hutchinson M.I."/>
            <person name="Powell A.J."/>
            <person name="Barry K."/>
            <person name="Miller A.N."/>
            <person name="Grigoriev I.V."/>
            <person name="Debuchy R."/>
            <person name="Gladieux P."/>
            <person name="Hiltunen Thoren M."/>
            <person name="Johannesson H."/>
        </authorList>
    </citation>
    <scope>NUCLEOTIDE SEQUENCE</scope>
    <source>
        <strain evidence="5">PSN243</strain>
    </source>
</reference>
<dbReference type="Pfam" id="PF13409">
    <property type="entry name" value="GST_N_2"/>
    <property type="match status" value="1"/>
</dbReference>
<name>A0AAV9H179_9PEZI</name>
<feature type="domain" description="GST C-terminal" evidence="4">
    <location>
        <begin position="103"/>
        <end position="236"/>
    </location>
</feature>
<evidence type="ECO:0000256" key="1">
    <source>
        <dbReference type="ARBA" id="ARBA00007409"/>
    </source>
</evidence>
<reference evidence="5" key="2">
    <citation type="submission" date="2023-05" db="EMBL/GenBank/DDBJ databases">
        <authorList>
            <consortium name="Lawrence Berkeley National Laboratory"/>
            <person name="Steindorff A."/>
            <person name="Hensen N."/>
            <person name="Bonometti L."/>
            <person name="Westerberg I."/>
            <person name="Brannstrom I.O."/>
            <person name="Guillou S."/>
            <person name="Cros-Aarteil S."/>
            <person name="Calhoun S."/>
            <person name="Haridas S."/>
            <person name="Kuo A."/>
            <person name="Mondo S."/>
            <person name="Pangilinan J."/>
            <person name="Riley R."/>
            <person name="Labutti K."/>
            <person name="Andreopoulos B."/>
            <person name="Lipzen A."/>
            <person name="Chen C."/>
            <person name="Yanf M."/>
            <person name="Daum C."/>
            <person name="Ng V."/>
            <person name="Clum A."/>
            <person name="Ohm R."/>
            <person name="Martin F."/>
            <person name="Silar P."/>
            <person name="Natvig D."/>
            <person name="Lalanne C."/>
            <person name="Gautier V."/>
            <person name="Ament-Velasquez S.L."/>
            <person name="Kruys A."/>
            <person name="Hutchinson M.I."/>
            <person name="Powell A.J."/>
            <person name="Barry K."/>
            <person name="Miller A.N."/>
            <person name="Grigoriev I.V."/>
            <person name="Debuchy R."/>
            <person name="Gladieux P."/>
            <person name="Thoren M.H."/>
            <person name="Johannesson H."/>
        </authorList>
    </citation>
    <scope>NUCLEOTIDE SEQUENCE</scope>
    <source>
        <strain evidence="5">PSN243</strain>
    </source>
</reference>
<dbReference type="PROSITE" id="PS50405">
    <property type="entry name" value="GST_CTER"/>
    <property type="match status" value="1"/>
</dbReference>
<sequence>MTTPTPASTDKPNLIHLANSSSQSALWALEELSIPYTLTPFPRGLGQAPPELKNTHPQGKSPQLITPSGRVLTQLSAILLYLLRTYDTEHKFHDPDQSVEDATREEYLVCLGVSDLGSKLGAKFMFAGVAAMAPWFVRPLLNKVKSTIGSMVLDPDVEAIMGVLETELEGGGEWYSGRGEPGRADFVLKFFVDLGVAPGYVRLERYARVKAWWERCEAREGWKRALERGNGYDLDFPGKW</sequence>
<evidence type="ECO:0000313" key="5">
    <source>
        <dbReference type="EMBL" id="KAK4454496.1"/>
    </source>
</evidence>
<dbReference type="Gene3D" id="3.40.30.10">
    <property type="entry name" value="Glutaredoxin"/>
    <property type="match status" value="1"/>
</dbReference>
<dbReference type="InterPro" id="IPR040079">
    <property type="entry name" value="Glutathione_S-Trfase"/>
</dbReference>
<feature type="region of interest" description="Disordered" evidence="2">
    <location>
        <begin position="45"/>
        <end position="66"/>
    </location>
</feature>
<comment type="similarity">
    <text evidence="1">Belongs to the GST superfamily.</text>
</comment>
<dbReference type="PANTHER" id="PTHR44051:SF9">
    <property type="entry name" value="GLUTATHIONE S-TRANSFERASE 1"/>
    <property type="match status" value="1"/>
</dbReference>
<accession>A0AAV9H179</accession>
<organism evidence="5 6">
    <name type="scientific">Podospora aff. communis PSN243</name>
    <dbReference type="NCBI Taxonomy" id="3040156"/>
    <lineage>
        <taxon>Eukaryota</taxon>
        <taxon>Fungi</taxon>
        <taxon>Dikarya</taxon>
        <taxon>Ascomycota</taxon>
        <taxon>Pezizomycotina</taxon>
        <taxon>Sordariomycetes</taxon>
        <taxon>Sordariomycetidae</taxon>
        <taxon>Sordariales</taxon>
        <taxon>Podosporaceae</taxon>
        <taxon>Podospora</taxon>
    </lineage>
</organism>
<dbReference type="SUPFAM" id="SSF47616">
    <property type="entry name" value="GST C-terminal domain-like"/>
    <property type="match status" value="1"/>
</dbReference>
<dbReference type="EMBL" id="MU865917">
    <property type="protein sequence ID" value="KAK4454496.1"/>
    <property type="molecule type" value="Genomic_DNA"/>
</dbReference>
<dbReference type="PROSITE" id="PS50404">
    <property type="entry name" value="GST_NTER"/>
    <property type="match status" value="1"/>
</dbReference>
<evidence type="ECO:0000313" key="6">
    <source>
        <dbReference type="Proteomes" id="UP001321760"/>
    </source>
</evidence>
<dbReference type="InterPro" id="IPR036282">
    <property type="entry name" value="Glutathione-S-Trfase_C_sf"/>
</dbReference>
<protein>
    <recommendedName>
        <fullName evidence="7">GST N-terminal domain-containing protein</fullName>
    </recommendedName>
</protein>
<feature type="domain" description="GST N-terminal" evidence="3">
    <location>
        <begin position="9"/>
        <end position="90"/>
    </location>
</feature>
<dbReference type="InterPro" id="IPR004046">
    <property type="entry name" value="GST_C"/>
</dbReference>
<evidence type="ECO:0000259" key="3">
    <source>
        <dbReference type="PROSITE" id="PS50404"/>
    </source>
</evidence>
<dbReference type="InterPro" id="IPR036249">
    <property type="entry name" value="Thioredoxin-like_sf"/>
</dbReference>
<dbReference type="Gene3D" id="1.20.1050.10">
    <property type="match status" value="1"/>
</dbReference>
<feature type="compositionally biased region" description="Polar residues" evidence="2">
    <location>
        <begin position="55"/>
        <end position="66"/>
    </location>
</feature>
<dbReference type="AlphaFoldDB" id="A0AAV9H179"/>